<feature type="signal peptide" evidence="1">
    <location>
        <begin position="1"/>
        <end position="31"/>
    </location>
</feature>
<dbReference type="InterPro" id="IPR038678">
    <property type="entry name" value="Spondin_N_sf"/>
</dbReference>
<proteinExistence type="predicted"/>
<organism evidence="3 4">
    <name type="scientific">Glaciecola petra</name>
    <dbReference type="NCBI Taxonomy" id="3075602"/>
    <lineage>
        <taxon>Bacteria</taxon>
        <taxon>Pseudomonadati</taxon>
        <taxon>Pseudomonadota</taxon>
        <taxon>Gammaproteobacteria</taxon>
        <taxon>Alteromonadales</taxon>
        <taxon>Alteromonadaceae</taxon>
        <taxon>Glaciecola</taxon>
    </lineage>
</organism>
<evidence type="ECO:0000313" key="4">
    <source>
        <dbReference type="Proteomes" id="UP001253545"/>
    </source>
</evidence>
<feature type="chain" id="PRO_5045607389" evidence="1">
    <location>
        <begin position="32"/>
        <end position="271"/>
    </location>
</feature>
<comment type="caution">
    <text evidence="3">The sequence shown here is derived from an EMBL/GenBank/DDBJ whole genome shotgun (WGS) entry which is preliminary data.</text>
</comment>
<dbReference type="EMBL" id="JAVRHX010000002">
    <property type="protein sequence ID" value="MDT0594840.1"/>
    <property type="molecule type" value="Genomic_DNA"/>
</dbReference>
<evidence type="ECO:0000259" key="2">
    <source>
        <dbReference type="Pfam" id="PF06468"/>
    </source>
</evidence>
<gene>
    <name evidence="3" type="ORF">RM552_08320</name>
</gene>
<accession>A0ABU2ZQD1</accession>
<dbReference type="NCBIfam" id="NF038123">
    <property type="entry name" value="NF038123_dom"/>
    <property type="match status" value="1"/>
</dbReference>
<protein>
    <submittedName>
        <fullName evidence="3">Spondin domain-containing protein</fullName>
    </submittedName>
</protein>
<dbReference type="RefSeq" id="WP_311368363.1">
    <property type="nucleotide sequence ID" value="NZ_JAVRHX010000002.1"/>
</dbReference>
<reference evidence="3 4" key="1">
    <citation type="submission" date="2023-09" db="EMBL/GenBank/DDBJ databases">
        <authorList>
            <person name="Rey-Velasco X."/>
        </authorList>
    </citation>
    <scope>NUCLEOTIDE SEQUENCE [LARGE SCALE GENOMIC DNA]</scope>
    <source>
        <strain evidence="3 4">P117</strain>
    </source>
</reference>
<dbReference type="InterPro" id="IPR009465">
    <property type="entry name" value="Spondin_N"/>
</dbReference>
<sequence>MNLLNTRVKSRSLLGSVLVAAMLSVSAFSNATVLRITVENNSPENGLSFTPVYAAFHSAAFDIFDAGSEASAGVEAVAELGAPGLLRDERVAVDPNSVGGVIFPDGGMRPLFPQESGSRMFDISDPMSNMFFSFISMILPSNDTFFGTDDAIQLFDAAGNYLGDQVFEITGANLYDAGTEGLDVTAAPFVDGSTATDSPVDTNPNIRAAESLAAFGGSLLANGSILDGNLIDFLSNTNLSIATIRVEQVSTPSIFALLSIALAGFFVRRKA</sequence>
<dbReference type="Gene3D" id="2.60.40.2130">
    <property type="entry name" value="F-spondin domain"/>
    <property type="match status" value="1"/>
</dbReference>
<keyword evidence="1" id="KW-0732">Signal</keyword>
<name>A0ABU2ZQD1_9ALTE</name>
<dbReference type="Proteomes" id="UP001253545">
    <property type="component" value="Unassembled WGS sequence"/>
</dbReference>
<evidence type="ECO:0000313" key="3">
    <source>
        <dbReference type="EMBL" id="MDT0594840.1"/>
    </source>
</evidence>
<dbReference type="Pfam" id="PF06468">
    <property type="entry name" value="Spond_N"/>
    <property type="match status" value="1"/>
</dbReference>
<keyword evidence="4" id="KW-1185">Reference proteome</keyword>
<evidence type="ECO:0000256" key="1">
    <source>
        <dbReference type="SAM" id="SignalP"/>
    </source>
</evidence>
<feature type="domain" description="Spondin" evidence="2">
    <location>
        <begin position="43"/>
        <end position="180"/>
    </location>
</feature>